<evidence type="ECO:0000313" key="2">
    <source>
        <dbReference type="EMBL" id="GFT56806.1"/>
    </source>
</evidence>
<evidence type="ECO:0000313" key="3">
    <source>
        <dbReference type="Proteomes" id="UP000887013"/>
    </source>
</evidence>
<reference evidence="2" key="1">
    <citation type="submission" date="2020-08" db="EMBL/GenBank/DDBJ databases">
        <title>Multicomponent nature underlies the extraordinary mechanical properties of spider dragline silk.</title>
        <authorList>
            <person name="Kono N."/>
            <person name="Nakamura H."/>
            <person name="Mori M."/>
            <person name="Yoshida Y."/>
            <person name="Ohtoshi R."/>
            <person name="Malay A.D."/>
            <person name="Moran D.A.P."/>
            <person name="Tomita M."/>
            <person name="Numata K."/>
            <person name="Arakawa K."/>
        </authorList>
    </citation>
    <scope>NUCLEOTIDE SEQUENCE</scope>
</reference>
<name>A0A8X6PAC6_NEPPI</name>
<dbReference type="EMBL" id="BMAW01018094">
    <property type="protein sequence ID" value="GFT56806.1"/>
    <property type="molecule type" value="Genomic_DNA"/>
</dbReference>
<protein>
    <submittedName>
        <fullName evidence="2">Uncharacterized protein</fullName>
    </submittedName>
</protein>
<organism evidence="2 3">
    <name type="scientific">Nephila pilipes</name>
    <name type="common">Giant wood spider</name>
    <name type="synonym">Nephila maculata</name>
    <dbReference type="NCBI Taxonomy" id="299642"/>
    <lineage>
        <taxon>Eukaryota</taxon>
        <taxon>Metazoa</taxon>
        <taxon>Ecdysozoa</taxon>
        <taxon>Arthropoda</taxon>
        <taxon>Chelicerata</taxon>
        <taxon>Arachnida</taxon>
        <taxon>Araneae</taxon>
        <taxon>Araneomorphae</taxon>
        <taxon>Entelegynae</taxon>
        <taxon>Araneoidea</taxon>
        <taxon>Nephilidae</taxon>
        <taxon>Nephila</taxon>
    </lineage>
</organism>
<keyword evidence="3" id="KW-1185">Reference proteome</keyword>
<accession>A0A8X6PAC6</accession>
<dbReference type="Proteomes" id="UP000887013">
    <property type="component" value="Unassembled WGS sequence"/>
</dbReference>
<proteinExistence type="predicted"/>
<dbReference type="AlphaFoldDB" id="A0A8X6PAC6"/>
<evidence type="ECO:0000256" key="1">
    <source>
        <dbReference type="SAM" id="MobiDB-lite"/>
    </source>
</evidence>
<feature type="region of interest" description="Disordered" evidence="1">
    <location>
        <begin position="81"/>
        <end position="114"/>
    </location>
</feature>
<dbReference type="OrthoDB" id="10474156at2759"/>
<feature type="compositionally biased region" description="Basic and acidic residues" evidence="1">
    <location>
        <begin position="93"/>
        <end position="107"/>
    </location>
</feature>
<comment type="caution">
    <text evidence="2">The sequence shown here is derived from an EMBL/GenBank/DDBJ whole genome shotgun (WGS) entry which is preliminary data.</text>
</comment>
<gene>
    <name evidence="2" type="ORF">NPIL_187141</name>
</gene>
<sequence length="114" mass="13180">MDSVQQFTPCGWSRELMDWTNLLRWNTDESFLGGPFGYVPYRNLERMRVGVLTLDYDLSGVLYARYIRNNEATIFSDANAKQKLANGHGRQQTKTERKQELGEKDVGLKMPTPF</sequence>